<reference evidence="1" key="1">
    <citation type="journal article" date="2021" name="Proc. Natl. Acad. Sci. U.S.A.">
        <title>A Catalog of Tens of Thousands of Viruses from Human Metagenomes Reveals Hidden Associations with Chronic Diseases.</title>
        <authorList>
            <person name="Tisza M.J."/>
            <person name="Buck C.B."/>
        </authorList>
    </citation>
    <scope>NUCLEOTIDE SEQUENCE</scope>
    <source>
        <strain evidence="1">CtCo31</strain>
    </source>
</reference>
<sequence>MTEITTKPIDINIPRQLSPLRDKAGEILEELQDIDKFINDLNKEIEFESKRGDYQASMFLKNTRDIPFHVIDMQALGLHEKAVKACEKLVKIFKENGYKAEYTIFISYIVKVSWEPVVEYPTKEESLLYKLLKFWK</sequence>
<name>A0A8S5UMF3_9CAUD</name>
<accession>A0A8S5UMF3</accession>
<protein>
    <submittedName>
        <fullName evidence="1">Uncharacterized protein</fullName>
    </submittedName>
</protein>
<organism evidence="1">
    <name type="scientific">Myoviridae sp. ctCo31</name>
    <dbReference type="NCBI Taxonomy" id="2825053"/>
    <lineage>
        <taxon>Viruses</taxon>
        <taxon>Duplodnaviria</taxon>
        <taxon>Heunggongvirae</taxon>
        <taxon>Uroviricota</taxon>
        <taxon>Caudoviricetes</taxon>
    </lineage>
</organism>
<dbReference type="EMBL" id="BK016109">
    <property type="protein sequence ID" value="DAF95661.1"/>
    <property type="molecule type" value="Genomic_DNA"/>
</dbReference>
<proteinExistence type="predicted"/>
<evidence type="ECO:0000313" key="1">
    <source>
        <dbReference type="EMBL" id="DAF95661.1"/>
    </source>
</evidence>